<evidence type="ECO:0000313" key="1">
    <source>
        <dbReference type="EMBL" id="PJJ76196.1"/>
    </source>
</evidence>
<keyword evidence="2" id="KW-1185">Reference proteome</keyword>
<dbReference type="EMBL" id="PGFG01000001">
    <property type="protein sequence ID" value="PJJ76196.1"/>
    <property type="molecule type" value="Genomic_DNA"/>
</dbReference>
<evidence type="ECO:0008006" key="3">
    <source>
        <dbReference type="Google" id="ProtNLM"/>
    </source>
</evidence>
<evidence type="ECO:0000313" key="2">
    <source>
        <dbReference type="Proteomes" id="UP000230000"/>
    </source>
</evidence>
<reference evidence="1 2" key="1">
    <citation type="submission" date="2017-11" db="EMBL/GenBank/DDBJ databases">
        <title>Genomic Encyclopedia of Archaeal and Bacterial Type Strains, Phase II (KMG-II): From Individual Species to Whole Genera.</title>
        <authorList>
            <person name="Goeker M."/>
        </authorList>
    </citation>
    <scope>NUCLEOTIDE SEQUENCE [LARGE SCALE GENOMIC DNA]</scope>
    <source>
        <strain evidence="1 2">DSM 27268</strain>
    </source>
</reference>
<sequence>MLSTSRLIIIIIAFTFTSQKLFAQDSSFFQTHPLHIHSGFGYSADIDEWLHQYPGIPGLPDNPNSNKIHSGWTAWVSLTYDWGKKKNNSWGFAFSKIIIKAYYGEPAPALFNARNFVIFNNYEIPYKHTFFYKRSVFSPGIGFYISTQKTVLPIYTLYVDSSRNYYTLLKDFNEYKDVAPGIAPYFDYSYRLNDKVLLGIRLKVNYSLYWYIENVIISPFIDVKL</sequence>
<organism evidence="1 2">
    <name type="scientific">Thermoflavifilum aggregans</name>
    <dbReference type="NCBI Taxonomy" id="454188"/>
    <lineage>
        <taxon>Bacteria</taxon>
        <taxon>Pseudomonadati</taxon>
        <taxon>Bacteroidota</taxon>
        <taxon>Chitinophagia</taxon>
        <taxon>Chitinophagales</taxon>
        <taxon>Chitinophagaceae</taxon>
        <taxon>Thermoflavifilum</taxon>
    </lineage>
</organism>
<gene>
    <name evidence="1" type="ORF">BXY57_1802</name>
</gene>
<name>A0A2M9CWA9_9BACT</name>
<dbReference type="RefSeq" id="WP_100314715.1">
    <property type="nucleotide sequence ID" value="NZ_PGFG01000001.1"/>
</dbReference>
<proteinExistence type="predicted"/>
<accession>A0A2M9CWA9</accession>
<comment type="caution">
    <text evidence="1">The sequence shown here is derived from an EMBL/GenBank/DDBJ whole genome shotgun (WGS) entry which is preliminary data.</text>
</comment>
<protein>
    <recommendedName>
        <fullName evidence="3">Outer membrane protein with beta-barrel domain</fullName>
    </recommendedName>
</protein>
<dbReference type="Proteomes" id="UP000230000">
    <property type="component" value="Unassembled WGS sequence"/>
</dbReference>
<dbReference type="AlphaFoldDB" id="A0A2M9CWA9"/>